<evidence type="ECO:0000256" key="3">
    <source>
        <dbReference type="ARBA" id="ARBA00023163"/>
    </source>
</evidence>
<evidence type="ECO:0000313" key="6">
    <source>
        <dbReference type="Proteomes" id="UP000034491"/>
    </source>
</evidence>
<comment type="caution">
    <text evidence="5">The sequence shown here is derived from an EMBL/GenBank/DDBJ whole genome shotgun (WGS) entry which is preliminary data.</text>
</comment>
<dbReference type="GO" id="GO:0003700">
    <property type="term" value="F:DNA-binding transcription factor activity"/>
    <property type="evidence" value="ECO:0007669"/>
    <property type="project" value="InterPro"/>
</dbReference>
<reference evidence="5 6" key="1">
    <citation type="submission" date="2015-03" db="EMBL/GenBank/DDBJ databases">
        <title>Genome sequence of Kiloniella sp. P1-1, isolated from the gut microflora of Pacific white shrimp, Penaeus vannamei.</title>
        <authorList>
            <person name="Shao Z."/>
            <person name="Wang L."/>
            <person name="Li X."/>
        </authorList>
    </citation>
    <scope>NUCLEOTIDE SEQUENCE [LARGE SCALE GENOMIC DNA]</scope>
    <source>
        <strain evidence="5 6">P1-1</strain>
    </source>
</reference>
<dbReference type="SMART" id="SM00342">
    <property type="entry name" value="HTH_ARAC"/>
    <property type="match status" value="1"/>
</dbReference>
<evidence type="ECO:0000313" key="5">
    <source>
        <dbReference type="EMBL" id="KKJ77222.1"/>
    </source>
</evidence>
<dbReference type="GO" id="GO:0043565">
    <property type="term" value="F:sequence-specific DNA binding"/>
    <property type="evidence" value="ECO:0007669"/>
    <property type="project" value="InterPro"/>
</dbReference>
<sequence>MPIKKAISFIEQNLDQQITFGEIADNAGLSPYYFARLFRSATGKTAMGYLRHRRLTEAAKILESDQRTSLIHLALDYGFDSQEAFTRAFKKCFGLPPGQYRSNGCSISAKYQLSLLHSITTNSGILPMEPNIIKKSAFHIVGISDDFGPDTDKSIPDLWEKVVGRHTEITHSKNSRAYGLCLKGSPENFTYMAAFEVDDLNNIPTGMEGLVIEEADYAVFTFTIDDKSPIGEQFSNVYQGIWGNWLPNSDYDYADTPDFELYDDRFDGSSATGEVDIWIPVTKKELSA</sequence>
<dbReference type="PRINTS" id="PR00032">
    <property type="entry name" value="HTHARAC"/>
</dbReference>
<dbReference type="InterPro" id="IPR020449">
    <property type="entry name" value="Tscrpt_reg_AraC-type_HTH"/>
</dbReference>
<dbReference type="AlphaFoldDB" id="A0A0M2R5T6"/>
<dbReference type="SUPFAM" id="SSF46689">
    <property type="entry name" value="Homeodomain-like"/>
    <property type="match status" value="2"/>
</dbReference>
<feature type="domain" description="HTH araC/xylS-type" evidence="4">
    <location>
        <begin position="4"/>
        <end position="103"/>
    </location>
</feature>
<name>A0A0M2R5T6_9PROT</name>
<dbReference type="PANTHER" id="PTHR47504">
    <property type="entry name" value="RIGHT ORIGIN-BINDING PROTEIN"/>
    <property type="match status" value="1"/>
</dbReference>
<dbReference type="Proteomes" id="UP000034491">
    <property type="component" value="Unassembled WGS sequence"/>
</dbReference>
<gene>
    <name evidence="5" type="ORF">WH95_09275</name>
</gene>
<dbReference type="InterPro" id="IPR029441">
    <property type="entry name" value="Cass2"/>
</dbReference>
<dbReference type="RefSeq" id="WP_046505918.1">
    <property type="nucleotide sequence ID" value="NZ_LANI01000005.1"/>
</dbReference>
<keyword evidence="2" id="KW-0238">DNA-binding</keyword>
<dbReference type="InterPro" id="IPR018060">
    <property type="entry name" value="HTH_AraC"/>
</dbReference>
<dbReference type="STRING" id="1549748.WH95_09275"/>
<evidence type="ECO:0000256" key="2">
    <source>
        <dbReference type="ARBA" id="ARBA00023125"/>
    </source>
</evidence>
<evidence type="ECO:0000256" key="1">
    <source>
        <dbReference type="ARBA" id="ARBA00023015"/>
    </source>
</evidence>
<dbReference type="SUPFAM" id="SSF55136">
    <property type="entry name" value="Probable bacterial effector-binding domain"/>
    <property type="match status" value="1"/>
</dbReference>
<protein>
    <recommendedName>
        <fullName evidence="4">HTH araC/xylS-type domain-containing protein</fullName>
    </recommendedName>
</protein>
<evidence type="ECO:0000259" key="4">
    <source>
        <dbReference type="PROSITE" id="PS01124"/>
    </source>
</evidence>
<dbReference type="EMBL" id="LANI01000005">
    <property type="protein sequence ID" value="KKJ77222.1"/>
    <property type="molecule type" value="Genomic_DNA"/>
</dbReference>
<dbReference type="InterPro" id="IPR050959">
    <property type="entry name" value="MarA-like"/>
</dbReference>
<dbReference type="Gene3D" id="3.20.80.10">
    <property type="entry name" value="Regulatory factor, effector binding domain"/>
    <property type="match status" value="1"/>
</dbReference>
<keyword evidence="3" id="KW-0804">Transcription</keyword>
<dbReference type="PANTHER" id="PTHR47504:SF5">
    <property type="entry name" value="RIGHT ORIGIN-BINDING PROTEIN"/>
    <property type="match status" value="1"/>
</dbReference>
<dbReference type="Pfam" id="PF12833">
    <property type="entry name" value="HTH_18"/>
    <property type="match status" value="1"/>
</dbReference>
<keyword evidence="1" id="KW-0805">Transcription regulation</keyword>
<dbReference type="PROSITE" id="PS01124">
    <property type="entry name" value="HTH_ARAC_FAMILY_2"/>
    <property type="match status" value="1"/>
</dbReference>
<dbReference type="InterPro" id="IPR011256">
    <property type="entry name" value="Reg_factor_effector_dom_sf"/>
</dbReference>
<dbReference type="Pfam" id="PF14526">
    <property type="entry name" value="Cass2"/>
    <property type="match status" value="1"/>
</dbReference>
<dbReference type="OrthoDB" id="282744at2"/>
<dbReference type="Gene3D" id="1.10.10.60">
    <property type="entry name" value="Homeodomain-like"/>
    <property type="match status" value="2"/>
</dbReference>
<dbReference type="SMART" id="SM00871">
    <property type="entry name" value="AraC_E_bind"/>
    <property type="match status" value="1"/>
</dbReference>
<dbReference type="InterPro" id="IPR009057">
    <property type="entry name" value="Homeodomain-like_sf"/>
</dbReference>
<keyword evidence="6" id="KW-1185">Reference proteome</keyword>
<dbReference type="InterPro" id="IPR010499">
    <property type="entry name" value="AraC_E-bd"/>
</dbReference>
<proteinExistence type="predicted"/>
<organism evidence="5 6">
    <name type="scientific">Kiloniella litopenaei</name>
    <dbReference type="NCBI Taxonomy" id="1549748"/>
    <lineage>
        <taxon>Bacteria</taxon>
        <taxon>Pseudomonadati</taxon>
        <taxon>Pseudomonadota</taxon>
        <taxon>Alphaproteobacteria</taxon>
        <taxon>Rhodospirillales</taxon>
        <taxon>Kiloniellaceae</taxon>
        <taxon>Kiloniella</taxon>
    </lineage>
</organism>
<accession>A0A0M2R5T6</accession>